<proteinExistence type="predicted"/>
<reference evidence="2 3" key="1">
    <citation type="journal article" date="2021" name="Elife">
        <title>Chloroplast acquisition without the gene transfer in kleptoplastic sea slugs, Plakobranchus ocellatus.</title>
        <authorList>
            <person name="Maeda T."/>
            <person name="Takahashi S."/>
            <person name="Yoshida T."/>
            <person name="Shimamura S."/>
            <person name="Takaki Y."/>
            <person name="Nagai Y."/>
            <person name="Toyoda A."/>
            <person name="Suzuki Y."/>
            <person name="Arimoto A."/>
            <person name="Ishii H."/>
            <person name="Satoh N."/>
            <person name="Nishiyama T."/>
            <person name="Hasebe M."/>
            <person name="Maruyama T."/>
            <person name="Minagawa J."/>
            <person name="Obokata J."/>
            <person name="Shigenobu S."/>
        </authorList>
    </citation>
    <scope>NUCLEOTIDE SEQUENCE [LARGE SCALE GENOMIC DNA]</scope>
</reference>
<keyword evidence="3" id="KW-1185">Reference proteome</keyword>
<protein>
    <submittedName>
        <fullName evidence="2">Uncharacterized protein</fullName>
    </submittedName>
</protein>
<comment type="caution">
    <text evidence="2">The sequence shown here is derived from an EMBL/GenBank/DDBJ whole genome shotgun (WGS) entry which is preliminary data.</text>
</comment>
<feature type="compositionally biased region" description="Low complexity" evidence="1">
    <location>
        <begin position="170"/>
        <end position="181"/>
    </location>
</feature>
<dbReference type="Proteomes" id="UP000735302">
    <property type="component" value="Unassembled WGS sequence"/>
</dbReference>
<evidence type="ECO:0000313" key="3">
    <source>
        <dbReference type="Proteomes" id="UP000735302"/>
    </source>
</evidence>
<feature type="region of interest" description="Disordered" evidence="1">
    <location>
        <begin position="159"/>
        <end position="181"/>
    </location>
</feature>
<name>A0AAV3YHP5_9GAST</name>
<gene>
    <name evidence="2" type="ORF">PoB_000921600</name>
</gene>
<evidence type="ECO:0000313" key="2">
    <source>
        <dbReference type="EMBL" id="GFN82710.1"/>
    </source>
</evidence>
<organism evidence="2 3">
    <name type="scientific">Plakobranchus ocellatus</name>
    <dbReference type="NCBI Taxonomy" id="259542"/>
    <lineage>
        <taxon>Eukaryota</taxon>
        <taxon>Metazoa</taxon>
        <taxon>Spiralia</taxon>
        <taxon>Lophotrochozoa</taxon>
        <taxon>Mollusca</taxon>
        <taxon>Gastropoda</taxon>
        <taxon>Heterobranchia</taxon>
        <taxon>Euthyneura</taxon>
        <taxon>Panpulmonata</taxon>
        <taxon>Sacoglossa</taxon>
        <taxon>Placobranchoidea</taxon>
        <taxon>Plakobranchidae</taxon>
        <taxon>Plakobranchus</taxon>
    </lineage>
</organism>
<dbReference type="EMBL" id="BLXT01001037">
    <property type="protein sequence ID" value="GFN82710.1"/>
    <property type="molecule type" value="Genomic_DNA"/>
</dbReference>
<accession>A0AAV3YHP5</accession>
<dbReference type="AlphaFoldDB" id="A0AAV3YHP5"/>
<evidence type="ECO:0000256" key="1">
    <source>
        <dbReference type="SAM" id="MobiDB-lite"/>
    </source>
</evidence>
<sequence>MLSTNIYYITLNKLSLLHERLFINACQDFKPLAVSASLMPWLEQQRTRNFQWKPGRRKLDVDRILKVGDWLCINSCIQESFPIMDTLARPLIAQHLPHSVGHLIWALQHRFRRRQRNAMLLRCGRIKAVVENGNANSSNSCRCSAEKSSPNFRSFTASFRLEPPSSDKTTQPQSLKLLPSSSSSTTARLAAGTEPSPGDVSVLAVFLVMYLFIRLAWKIIYFPFTWMQESSAPTVTRMSNDPLHCLSS</sequence>